<keyword evidence="4 6" id="KW-1133">Transmembrane helix</keyword>
<dbReference type="PANTHER" id="PTHR31885:SF6">
    <property type="entry name" value="GH04784P"/>
    <property type="match status" value="1"/>
</dbReference>
<evidence type="ECO:0000256" key="3">
    <source>
        <dbReference type="ARBA" id="ARBA00022692"/>
    </source>
</evidence>
<accession>A0ABW6A2W3</accession>
<dbReference type="PANTHER" id="PTHR31885">
    <property type="entry name" value="GH04784P"/>
    <property type="match status" value="1"/>
</dbReference>
<comment type="subcellular location">
    <subcellularLocation>
        <location evidence="1">Membrane</location>
        <topology evidence="1">Multi-pass membrane protein</topology>
    </subcellularLocation>
</comment>
<evidence type="ECO:0000313" key="8">
    <source>
        <dbReference type="Proteomes" id="UP001597511"/>
    </source>
</evidence>
<dbReference type="Pfam" id="PF07947">
    <property type="entry name" value="YhhN"/>
    <property type="match status" value="1"/>
</dbReference>
<feature type="transmembrane region" description="Helical" evidence="6">
    <location>
        <begin position="35"/>
        <end position="51"/>
    </location>
</feature>
<feature type="transmembrane region" description="Helical" evidence="6">
    <location>
        <begin position="164"/>
        <end position="184"/>
    </location>
</feature>
<protein>
    <submittedName>
        <fullName evidence="7">Lysoplasmalogenase</fullName>
    </submittedName>
</protein>
<proteinExistence type="inferred from homology"/>
<dbReference type="InterPro" id="IPR012506">
    <property type="entry name" value="TMEM86B-like"/>
</dbReference>
<feature type="transmembrane region" description="Helical" evidence="6">
    <location>
        <begin position="82"/>
        <end position="102"/>
    </location>
</feature>
<keyword evidence="8" id="KW-1185">Reference proteome</keyword>
<organism evidence="7 8">
    <name type="scientific">Terrimonas rubra</name>
    <dbReference type="NCBI Taxonomy" id="1035890"/>
    <lineage>
        <taxon>Bacteria</taxon>
        <taxon>Pseudomonadati</taxon>
        <taxon>Bacteroidota</taxon>
        <taxon>Chitinophagia</taxon>
        <taxon>Chitinophagales</taxon>
        <taxon>Chitinophagaceae</taxon>
        <taxon>Terrimonas</taxon>
    </lineage>
</organism>
<reference evidence="8" key="1">
    <citation type="journal article" date="2019" name="Int. J. Syst. Evol. Microbiol.">
        <title>The Global Catalogue of Microorganisms (GCM) 10K type strain sequencing project: providing services to taxonomists for standard genome sequencing and annotation.</title>
        <authorList>
            <consortium name="The Broad Institute Genomics Platform"/>
            <consortium name="The Broad Institute Genome Sequencing Center for Infectious Disease"/>
            <person name="Wu L."/>
            <person name="Ma J."/>
        </authorList>
    </citation>
    <scope>NUCLEOTIDE SEQUENCE [LARGE SCALE GENOMIC DNA]</scope>
    <source>
        <strain evidence="8">KCTC 23299</strain>
    </source>
</reference>
<keyword evidence="3 6" id="KW-0812">Transmembrane</keyword>
<dbReference type="RefSeq" id="WP_386096468.1">
    <property type="nucleotide sequence ID" value="NZ_JBHUOZ010000001.1"/>
</dbReference>
<feature type="transmembrane region" description="Helical" evidence="6">
    <location>
        <begin position="58"/>
        <end position="76"/>
    </location>
</feature>
<name>A0ABW6A2W3_9BACT</name>
<evidence type="ECO:0000256" key="6">
    <source>
        <dbReference type="SAM" id="Phobius"/>
    </source>
</evidence>
<feature type="transmembrane region" description="Helical" evidence="6">
    <location>
        <begin position="138"/>
        <end position="157"/>
    </location>
</feature>
<keyword evidence="5 6" id="KW-0472">Membrane</keyword>
<feature type="transmembrane region" description="Helical" evidence="6">
    <location>
        <begin position="114"/>
        <end position="132"/>
    </location>
</feature>
<evidence type="ECO:0000256" key="4">
    <source>
        <dbReference type="ARBA" id="ARBA00022989"/>
    </source>
</evidence>
<comment type="similarity">
    <text evidence="2">Belongs to the TMEM86 family.</text>
</comment>
<evidence type="ECO:0000313" key="7">
    <source>
        <dbReference type="EMBL" id="MFD2919359.1"/>
    </source>
</evidence>
<dbReference type="Proteomes" id="UP001597511">
    <property type="component" value="Unassembled WGS sequence"/>
</dbReference>
<evidence type="ECO:0000256" key="1">
    <source>
        <dbReference type="ARBA" id="ARBA00004141"/>
    </source>
</evidence>
<evidence type="ECO:0000256" key="2">
    <source>
        <dbReference type="ARBA" id="ARBA00007375"/>
    </source>
</evidence>
<evidence type="ECO:0000256" key="5">
    <source>
        <dbReference type="ARBA" id="ARBA00023136"/>
    </source>
</evidence>
<sequence>MKRFYFVCLFFMVLAIHLVGIVIHNELVTVITKPLLIPCVTAFFISASLFTPSPLKRYIITALFFSWIGDVLLLFQAGQPTFFIGGLIAFLIAHIFYIIFFYRIWITQQLKIKPVLLLLVVIFYAGLISFLLPHLNAMLIPVLVYGFVISTMLWFALHMYLLRYKVAAAHFISGAMLFVISDSVLAINKFYQPFSAASFIIMLTYALAQWQLIRGAVVYIGETAVTPKKQ</sequence>
<comment type="caution">
    <text evidence="7">The sequence shown here is derived from an EMBL/GenBank/DDBJ whole genome shotgun (WGS) entry which is preliminary data.</text>
</comment>
<feature type="transmembrane region" description="Helical" evidence="6">
    <location>
        <begin position="5"/>
        <end position="23"/>
    </location>
</feature>
<gene>
    <name evidence="7" type="ORF">ACFS6H_06515</name>
</gene>
<dbReference type="EMBL" id="JBHUOZ010000001">
    <property type="protein sequence ID" value="MFD2919359.1"/>
    <property type="molecule type" value="Genomic_DNA"/>
</dbReference>